<name>A0A8J3SY45_9ACTN</name>
<keyword evidence="1" id="KW-0489">Methyltransferase</keyword>
<evidence type="ECO:0000313" key="2">
    <source>
        <dbReference type="Proteomes" id="UP000619788"/>
    </source>
</evidence>
<dbReference type="GO" id="GO:0032259">
    <property type="term" value="P:methylation"/>
    <property type="evidence" value="ECO:0007669"/>
    <property type="project" value="UniProtKB-KW"/>
</dbReference>
<dbReference type="GO" id="GO:0008168">
    <property type="term" value="F:methyltransferase activity"/>
    <property type="evidence" value="ECO:0007669"/>
    <property type="project" value="UniProtKB-KW"/>
</dbReference>
<dbReference type="Pfam" id="PF13489">
    <property type="entry name" value="Methyltransf_23"/>
    <property type="match status" value="1"/>
</dbReference>
<dbReference type="EMBL" id="BOOJ01000091">
    <property type="protein sequence ID" value="GIH97648.1"/>
    <property type="molecule type" value="Genomic_DNA"/>
</dbReference>
<dbReference type="RefSeq" id="WP_239128416.1">
    <property type="nucleotide sequence ID" value="NZ_BOOJ01000091.1"/>
</dbReference>
<evidence type="ECO:0000313" key="1">
    <source>
        <dbReference type="EMBL" id="GIH97648.1"/>
    </source>
</evidence>
<dbReference type="InterPro" id="IPR029063">
    <property type="entry name" value="SAM-dependent_MTases_sf"/>
</dbReference>
<dbReference type="SUPFAM" id="SSF53335">
    <property type="entry name" value="S-adenosyl-L-methionine-dependent methyltransferases"/>
    <property type="match status" value="1"/>
</dbReference>
<gene>
    <name evidence="1" type="ORF">Psi01_82780</name>
</gene>
<protein>
    <submittedName>
        <fullName evidence="1">Methyltransferase</fullName>
    </submittedName>
</protein>
<dbReference type="CDD" id="cd02440">
    <property type="entry name" value="AdoMet_MTases"/>
    <property type="match status" value="1"/>
</dbReference>
<dbReference type="AlphaFoldDB" id="A0A8J3SY45"/>
<dbReference type="Gene3D" id="3.40.50.150">
    <property type="entry name" value="Vaccinia Virus protein VP39"/>
    <property type="match status" value="1"/>
</dbReference>
<sequence length="221" mass="24759">MDLLDDEALERSSVVANCRMNRERRLAGYNRELGVDVVEALRSRRRPGRAVRWLDLCCGTAYALIEVSHLLGDEAEIVGVDLVDFFAGPSRPPGLRLVTASITAWEPEEPFDLITCVHGLHYVGDRLGVITKAAAWLTDDGLFTANFDARGIILENGLPAGRRFTADLRKAGLVYDTRRRRISRRGRCAVELPYRYLGADDRAGPNYTGQPAVDSYYRWMT</sequence>
<accession>A0A8J3SY45</accession>
<keyword evidence="2" id="KW-1185">Reference proteome</keyword>
<comment type="caution">
    <text evidence="1">The sequence shown here is derived from an EMBL/GenBank/DDBJ whole genome shotgun (WGS) entry which is preliminary data.</text>
</comment>
<organism evidence="1 2">
    <name type="scientific">Planobispora siamensis</name>
    <dbReference type="NCBI Taxonomy" id="936338"/>
    <lineage>
        <taxon>Bacteria</taxon>
        <taxon>Bacillati</taxon>
        <taxon>Actinomycetota</taxon>
        <taxon>Actinomycetes</taxon>
        <taxon>Streptosporangiales</taxon>
        <taxon>Streptosporangiaceae</taxon>
        <taxon>Planobispora</taxon>
    </lineage>
</organism>
<keyword evidence="1" id="KW-0808">Transferase</keyword>
<reference evidence="1 2" key="1">
    <citation type="submission" date="2021-01" db="EMBL/GenBank/DDBJ databases">
        <title>Whole genome shotgun sequence of Planobispora siamensis NBRC 107568.</title>
        <authorList>
            <person name="Komaki H."/>
            <person name="Tamura T."/>
        </authorList>
    </citation>
    <scope>NUCLEOTIDE SEQUENCE [LARGE SCALE GENOMIC DNA]</scope>
    <source>
        <strain evidence="1 2">NBRC 107568</strain>
    </source>
</reference>
<dbReference type="Proteomes" id="UP000619788">
    <property type="component" value="Unassembled WGS sequence"/>
</dbReference>
<proteinExistence type="predicted"/>